<feature type="compositionally biased region" description="Low complexity" evidence="1">
    <location>
        <begin position="8"/>
        <end position="17"/>
    </location>
</feature>
<feature type="region of interest" description="Disordered" evidence="1">
    <location>
        <begin position="185"/>
        <end position="225"/>
    </location>
</feature>
<gene>
    <name evidence="2" type="ORF">SCUCBS95973_009479</name>
</gene>
<dbReference type="EMBL" id="CAWUHB010000108">
    <property type="protein sequence ID" value="CAK7236067.1"/>
    <property type="molecule type" value="Genomic_DNA"/>
</dbReference>
<proteinExistence type="predicted"/>
<accession>A0ABP0CV92</accession>
<reference evidence="2 3" key="1">
    <citation type="submission" date="2024-01" db="EMBL/GenBank/DDBJ databases">
        <authorList>
            <person name="Allen C."/>
            <person name="Tagirdzhanova G."/>
        </authorList>
    </citation>
    <scope>NUCLEOTIDE SEQUENCE [LARGE SCALE GENOMIC DNA]</scope>
</reference>
<feature type="region of interest" description="Disordered" evidence="1">
    <location>
        <begin position="1"/>
        <end position="32"/>
    </location>
</feature>
<sequence length="225" mass="24487">MEHKMHTAPAAAGCASSAHHRRNSSLVSTASSIPSVEISPLAASPSTFRQDPLAALERGLLARPSTHRYWHHRHHSHSGSHLAPPSPLYSRGQSRSRSHGRASPSPSGRSPSHSPSPTPAARRCMEATAAWTPRMDRRQSWDDQDHRHAMMLQSTGLLDCACHPGQHEANGGQCPSPTPSHGLCFSGHHHRHHSRHQSETHSGSATSQSIYEADRGFSEVLEARP</sequence>
<evidence type="ECO:0000256" key="1">
    <source>
        <dbReference type="SAM" id="MobiDB-lite"/>
    </source>
</evidence>
<evidence type="ECO:0000313" key="3">
    <source>
        <dbReference type="Proteomes" id="UP001642405"/>
    </source>
</evidence>
<protein>
    <submittedName>
        <fullName evidence="2">Uncharacterized protein</fullName>
    </submittedName>
</protein>
<evidence type="ECO:0000313" key="2">
    <source>
        <dbReference type="EMBL" id="CAK7236067.1"/>
    </source>
</evidence>
<keyword evidence="3" id="KW-1185">Reference proteome</keyword>
<organism evidence="2 3">
    <name type="scientific">Sporothrix curviconia</name>
    <dbReference type="NCBI Taxonomy" id="1260050"/>
    <lineage>
        <taxon>Eukaryota</taxon>
        <taxon>Fungi</taxon>
        <taxon>Dikarya</taxon>
        <taxon>Ascomycota</taxon>
        <taxon>Pezizomycotina</taxon>
        <taxon>Sordariomycetes</taxon>
        <taxon>Sordariomycetidae</taxon>
        <taxon>Ophiostomatales</taxon>
        <taxon>Ophiostomataceae</taxon>
        <taxon>Sporothrix</taxon>
    </lineage>
</organism>
<feature type="compositionally biased region" description="Low complexity" evidence="1">
    <location>
        <begin position="101"/>
        <end position="122"/>
    </location>
</feature>
<comment type="caution">
    <text evidence="2">The sequence shown here is derived from an EMBL/GenBank/DDBJ whole genome shotgun (WGS) entry which is preliminary data.</text>
</comment>
<dbReference type="Proteomes" id="UP001642405">
    <property type="component" value="Unassembled WGS sequence"/>
</dbReference>
<feature type="region of interest" description="Disordered" evidence="1">
    <location>
        <begin position="71"/>
        <end position="123"/>
    </location>
</feature>
<feature type="compositionally biased region" description="Basic and acidic residues" evidence="1">
    <location>
        <begin position="212"/>
        <end position="225"/>
    </location>
</feature>
<name>A0ABP0CV92_9PEZI</name>